<dbReference type="EC" id="3.1.3.48" evidence="2"/>
<dbReference type="CDD" id="cd14499">
    <property type="entry name" value="CDC14_C"/>
    <property type="match status" value="1"/>
</dbReference>
<feature type="compositionally biased region" description="Polar residues" evidence="5">
    <location>
        <begin position="422"/>
        <end position="447"/>
    </location>
</feature>
<dbReference type="PROSITE" id="PS50054">
    <property type="entry name" value="TYR_PHOSPHATASE_DUAL"/>
    <property type="match status" value="1"/>
</dbReference>
<dbReference type="InterPro" id="IPR050561">
    <property type="entry name" value="PTP"/>
</dbReference>
<keyword evidence="3" id="KW-0378">Hydrolase</keyword>
<feature type="domain" description="Tyrosine specific protein phosphatases" evidence="7">
    <location>
        <begin position="282"/>
        <end position="344"/>
    </location>
</feature>
<dbReference type="InterPro" id="IPR044506">
    <property type="entry name" value="CDC14_C"/>
</dbReference>
<dbReference type="InterPro" id="IPR016130">
    <property type="entry name" value="Tyr_Pase_AS"/>
</dbReference>
<accession>A0A7E4ZPT2</accession>
<dbReference type="Pfam" id="PF14671">
    <property type="entry name" value="DSPn"/>
    <property type="match status" value="1"/>
</dbReference>
<dbReference type="AlphaFoldDB" id="A0A7E4ZPT2"/>
<reference evidence="8" key="1">
    <citation type="journal article" date="2013" name="Genetics">
        <title>The draft genome and transcriptome of Panagrellus redivivus are shaped by the harsh demands of a free-living lifestyle.</title>
        <authorList>
            <person name="Srinivasan J."/>
            <person name="Dillman A.R."/>
            <person name="Macchietto M.G."/>
            <person name="Heikkinen L."/>
            <person name="Lakso M."/>
            <person name="Fracchia K.M."/>
            <person name="Antoshechkin I."/>
            <person name="Mortazavi A."/>
            <person name="Wong G."/>
            <person name="Sternberg P.W."/>
        </authorList>
    </citation>
    <scope>NUCLEOTIDE SEQUENCE [LARGE SCALE GENOMIC DNA]</scope>
    <source>
        <strain evidence="8">MT8872</strain>
    </source>
</reference>
<sequence length="606" mass="67682">MRWSILHRYKPSSTKPMTLINNIKGPFVGQPVVVIPNKLYYASYEAELIPRNDEHCIYITINEYVHYDAFYNDFGPYNLSVLYRFTKALDTLLKSPGEKRKVVCCATSDDRDRVNGAYLMASFMVIIAGYSAEKAYKIVQAIQPPQFIGFKDASLGPSIYSLNLIDVIRSVEKAIKLKWFDYSKFDAAEYEHYERVETGDLNWIIPGKVLSFCGPHNRSYVEDEYPYHAPETYFNYFRKNNVTSIVRLNKKLYKASRFTDAGFDHFDLFFVDGSTPSIDIVNKFINIVDNSKGGVAVHCKAGLGRTGTLIACWMMKQYGVTAAVAIAWLRICRPGSVIGPQQPFLINNQAYCWSLKNKTSPVLYRRPTKASPERPSHKTSEKASTSASTSRSNRAYDETAINEQGQSQGDRLREQKAKQQHQHPTSATNGNIVLPSTTGNLTPSRYTSATTPIKQLKVSSKRAATPLVIRTTASRNLTSQGLLSVPSSSTSSTKRPATTKNIPPLQIHRVTVSTTLASTSRPVLKSAAIIAKKNSHTTPRTQPYPSSTNLSTTLSKINLLNKYELRPRQTLHSPDRFDPTGSKSASAPKGVTLLPRATLYKTSAKR</sequence>
<evidence type="ECO:0000313" key="8">
    <source>
        <dbReference type="Proteomes" id="UP000492821"/>
    </source>
</evidence>
<feature type="region of interest" description="Disordered" evidence="5">
    <location>
        <begin position="480"/>
        <end position="500"/>
    </location>
</feature>
<dbReference type="InterPro" id="IPR029021">
    <property type="entry name" value="Prot-tyrosine_phosphatase-like"/>
</dbReference>
<feature type="region of interest" description="Disordered" evidence="5">
    <location>
        <begin position="364"/>
        <end position="447"/>
    </location>
</feature>
<dbReference type="PANTHER" id="PTHR23339">
    <property type="entry name" value="TYROSINE SPECIFIC PROTEIN PHOSPHATASE AND DUAL SPECIFICITY PROTEIN PHOSPHATASE"/>
    <property type="match status" value="1"/>
</dbReference>
<feature type="domain" description="Tyrosine-protein phosphatase" evidence="6">
    <location>
        <begin position="199"/>
        <end position="358"/>
    </location>
</feature>
<keyword evidence="8" id="KW-1185">Reference proteome</keyword>
<dbReference type="GO" id="GO:0004725">
    <property type="term" value="F:protein tyrosine phosphatase activity"/>
    <property type="evidence" value="ECO:0007669"/>
    <property type="project" value="UniProtKB-EC"/>
</dbReference>
<dbReference type="InterPro" id="IPR000387">
    <property type="entry name" value="Tyr_Pase_dom"/>
</dbReference>
<dbReference type="InterPro" id="IPR020422">
    <property type="entry name" value="TYR_PHOSPHATASE_DUAL_dom"/>
</dbReference>
<dbReference type="Gene3D" id="3.90.190.10">
    <property type="entry name" value="Protein tyrosine phosphatase superfamily"/>
    <property type="match status" value="2"/>
</dbReference>
<feature type="compositionally biased region" description="Low complexity" evidence="5">
    <location>
        <begin position="480"/>
        <end position="499"/>
    </location>
</feature>
<evidence type="ECO:0000256" key="1">
    <source>
        <dbReference type="ARBA" id="ARBA00007315"/>
    </source>
</evidence>
<evidence type="ECO:0000259" key="7">
    <source>
        <dbReference type="PROSITE" id="PS50056"/>
    </source>
</evidence>
<feature type="compositionally biased region" description="Basic and acidic residues" evidence="5">
    <location>
        <begin position="371"/>
        <end position="381"/>
    </location>
</feature>
<dbReference type="CDD" id="cd17657">
    <property type="entry name" value="CDC14_N"/>
    <property type="match status" value="1"/>
</dbReference>
<evidence type="ECO:0000256" key="4">
    <source>
        <dbReference type="ARBA" id="ARBA00022912"/>
    </source>
</evidence>
<dbReference type="FunFam" id="3.90.190.10:FF:000006">
    <property type="entry name" value="Dual specificity protein phosphatase CDC14B"/>
    <property type="match status" value="1"/>
</dbReference>
<proteinExistence type="inferred from homology"/>
<evidence type="ECO:0000256" key="2">
    <source>
        <dbReference type="ARBA" id="ARBA00013064"/>
    </source>
</evidence>
<dbReference type="WBParaSite" id="Pan_g10148.t2">
    <property type="protein sequence ID" value="Pan_g10148.t2"/>
    <property type="gene ID" value="Pan_g10148"/>
</dbReference>
<protein>
    <recommendedName>
        <fullName evidence="2">protein-tyrosine-phosphatase</fullName>
        <ecNumber evidence="2">3.1.3.48</ecNumber>
    </recommendedName>
</protein>
<dbReference type="Proteomes" id="UP000492821">
    <property type="component" value="Unassembled WGS sequence"/>
</dbReference>
<feature type="region of interest" description="Disordered" evidence="5">
    <location>
        <begin position="567"/>
        <end position="606"/>
    </location>
</feature>
<name>A0A7E4ZPT2_PANRE</name>
<evidence type="ECO:0000256" key="5">
    <source>
        <dbReference type="SAM" id="MobiDB-lite"/>
    </source>
</evidence>
<evidence type="ECO:0000313" key="9">
    <source>
        <dbReference type="WBParaSite" id="Pan_g10148.t2"/>
    </source>
</evidence>
<evidence type="ECO:0000256" key="3">
    <source>
        <dbReference type="ARBA" id="ARBA00022801"/>
    </source>
</evidence>
<reference evidence="9" key="2">
    <citation type="submission" date="2020-10" db="UniProtKB">
        <authorList>
            <consortium name="WormBaseParasite"/>
        </authorList>
    </citation>
    <scope>IDENTIFICATION</scope>
</reference>
<organism evidence="8 9">
    <name type="scientific">Panagrellus redivivus</name>
    <name type="common">Microworm</name>
    <dbReference type="NCBI Taxonomy" id="6233"/>
    <lineage>
        <taxon>Eukaryota</taxon>
        <taxon>Metazoa</taxon>
        <taxon>Ecdysozoa</taxon>
        <taxon>Nematoda</taxon>
        <taxon>Chromadorea</taxon>
        <taxon>Rhabditida</taxon>
        <taxon>Tylenchina</taxon>
        <taxon>Panagrolaimomorpha</taxon>
        <taxon>Panagrolaimoidea</taxon>
        <taxon>Panagrolaimidae</taxon>
        <taxon>Panagrellus</taxon>
    </lineage>
</organism>
<dbReference type="PROSITE" id="PS00383">
    <property type="entry name" value="TYR_PHOSPHATASE_1"/>
    <property type="match status" value="1"/>
</dbReference>
<feature type="compositionally biased region" description="Low complexity" evidence="5">
    <location>
        <begin position="382"/>
        <end position="393"/>
    </location>
</feature>
<dbReference type="SUPFAM" id="SSF52799">
    <property type="entry name" value="(Phosphotyrosine protein) phosphatases II"/>
    <property type="match status" value="2"/>
</dbReference>
<keyword evidence="4" id="KW-0904">Protein phosphatase</keyword>
<dbReference type="PROSITE" id="PS50056">
    <property type="entry name" value="TYR_PHOSPHATASE_2"/>
    <property type="match status" value="1"/>
</dbReference>
<dbReference type="InterPro" id="IPR029260">
    <property type="entry name" value="DSPn"/>
</dbReference>
<feature type="compositionally biased region" description="Basic and acidic residues" evidence="5">
    <location>
        <begin position="567"/>
        <end position="578"/>
    </location>
</feature>
<comment type="similarity">
    <text evidence="1">Belongs to the protein-tyrosine phosphatase family. Non-receptor class CDC14 subfamily.</text>
</comment>
<evidence type="ECO:0000259" key="6">
    <source>
        <dbReference type="PROSITE" id="PS50054"/>
    </source>
</evidence>
<dbReference type="Pfam" id="PF22785">
    <property type="entry name" value="Tc-R-P"/>
    <property type="match status" value="1"/>
</dbReference>
<dbReference type="SMART" id="SM00195">
    <property type="entry name" value="DSPc"/>
    <property type="match status" value="1"/>
</dbReference>